<sequence length="53" mass="5392">MFGLVLPVTSTTWARPPEIDFALAIADVRAAAEARGGAIGSLKSESAAPTPIP</sequence>
<evidence type="ECO:0000313" key="1">
    <source>
        <dbReference type="EMBL" id="GAA1582466.1"/>
    </source>
</evidence>
<comment type="caution">
    <text evidence="1">The sequence shown here is derived from an EMBL/GenBank/DDBJ whole genome shotgun (WGS) entry which is preliminary data.</text>
</comment>
<keyword evidence="2" id="KW-1185">Reference proteome</keyword>
<organism evidence="1 2">
    <name type="scientific">Kribbella sancticallisti</name>
    <dbReference type="NCBI Taxonomy" id="460087"/>
    <lineage>
        <taxon>Bacteria</taxon>
        <taxon>Bacillati</taxon>
        <taxon>Actinomycetota</taxon>
        <taxon>Actinomycetes</taxon>
        <taxon>Propionibacteriales</taxon>
        <taxon>Kribbellaceae</taxon>
        <taxon>Kribbella</taxon>
    </lineage>
</organism>
<name>A0ABN2DPQ6_9ACTN</name>
<protein>
    <submittedName>
        <fullName evidence="1">Uncharacterized protein</fullName>
    </submittedName>
</protein>
<reference evidence="1 2" key="1">
    <citation type="journal article" date="2019" name="Int. J. Syst. Evol. Microbiol.">
        <title>The Global Catalogue of Microorganisms (GCM) 10K type strain sequencing project: providing services to taxonomists for standard genome sequencing and annotation.</title>
        <authorList>
            <consortium name="The Broad Institute Genomics Platform"/>
            <consortium name="The Broad Institute Genome Sequencing Center for Infectious Disease"/>
            <person name="Wu L."/>
            <person name="Ma J."/>
        </authorList>
    </citation>
    <scope>NUCLEOTIDE SEQUENCE [LARGE SCALE GENOMIC DNA]</scope>
    <source>
        <strain evidence="1 2">JCM 14969</strain>
    </source>
</reference>
<evidence type="ECO:0000313" key="2">
    <source>
        <dbReference type="Proteomes" id="UP001500393"/>
    </source>
</evidence>
<dbReference type="EMBL" id="BAAAOS010000022">
    <property type="protein sequence ID" value="GAA1582466.1"/>
    <property type="molecule type" value="Genomic_DNA"/>
</dbReference>
<gene>
    <name evidence="1" type="ORF">GCM10009789_40290</name>
</gene>
<accession>A0ABN2DPQ6</accession>
<proteinExistence type="predicted"/>
<dbReference type="Proteomes" id="UP001500393">
    <property type="component" value="Unassembled WGS sequence"/>
</dbReference>